<comment type="catalytic activity">
    <reaction evidence="6">
        <text>ATP + (deoxyribonucleotide)n-3'-hydroxyl + 5'-phospho-(deoxyribonucleotide)m = (deoxyribonucleotide)n+m + AMP + diphosphate.</text>
        <dbReference type="EC" id="6.5.1.1"/>
    </reaction>
</comment>
<keyword evidence="2 8" id="KW-0436">Ligase</keyword>
<accession>A0ABT5QU76</accession>
<dbReference type="InterPro" id="IPR012340">
    <property type="entry name" value="NA-bd_OB-fold"/>
</dbReference>
<dbReference type="InterPro" id="IPR012310">
    <property type="entry name" value="DNA_ligase_ATP-dep_cent"/>
</dbReference>
<dbReference type="RefSeq" id="WP_274162527.1">
    <property type="nucleotide sequence ID" value="NZ_JAJUBC010000001.1"/>
</dbReference>
<organism evidence="8 9">
    <name type="scientific">Enterovibrio gelatinilyticus</name>
    <dbReference type="NCBI Taxonomy" id="2899819"/>
    <lineage>
        <taxon>Bacteria</taxon>
        <taxon>Pseudomonadati</taxon>
        <taxon>Pseudomonadota</taxon>
        <taxon>Gammaproteobacteria</taxon>
        <taxon>Vibrionales</taxon>
        <taxon>Vibrionaceae</taxon>
        <taxon>Enterovibrio</taxon>
    </lineage>
</organism>
<keyword evidence="9" id="KW-1185">Reference proteome</keyword>
<evidence type="ECO:0000256" key="4">
    <source>
        <dbReference type="ARBA" id="ARBA00022763"/>
    </source>
</evidence>
<dbReference type="InterPro" id="IPR029319">
    <property type="entry name" value="DNA_ligase_OB"/>
</dbReference>
<evidence type="ECO:0000256" key="6">
    <source>
        <dbReference type="ARBA" id="ARBA00034003"/>
    </source>
</evidence>
<dbReference type="InterPro" id="IPR050326">
    <property type="entry name" value="NAD_dep_DNA_ligaseB"/>
</dbReference>
<evidence type="ECO:0000313" key="8">
    <source>
        <dbReference type="EMBL" id="MDD1791572.1"/>
    </source>
</evidence>
<sequence>MNKYLLAGAITSVLSYQAYVMATESHLASGKNSKIVQKDKAYIPIQLASEYRHGMAIDWADYLFSEKLDGIRAIWTGERLITRQGNQISAPAWFTEALPPYAVEGELWSGRNRFEHIMSVVMDDTPNDDDWQTIQFMLFDLPTLDGDFTTRFDALVHLVNSTDSDHIQYVPHFPSLSEHHIERLLRDIDGNGGEGLMLRKMSSGYLSGRSDNVLKFKISKDAEALVVGYHEGKGKHQGRMGSLMVKTDSGKVFKIGTGFSDKQRENPPEIGSMVTFRYNGYTKNGIPKFARFMRVDETKQ</sequence>
<dbReference type="Gene3D" id="3.30.1490.70">
    <property type="match status" value="1"/>
</dbReference>
<protein>
    <submittedName>
        <fullName evidence="8">DNA ligase</fullName>
        <ecNumber evidence="8">6.5.1.1</ecNumber>
    </submittedName>
</protein>
<evidence type="ECO:0000256" key="1">
    <source>
        <dbReference type="ARBA" id="ARBA00001968"/>
    </source>
</evidence>
<dbReference type="Proteomes" id="UP001149400">
    <property type="component" value="Unassembled WGS sequence"/>
</dbReference>
<dbReference type="SUPFAM" id="SSF50249">
    <property type="entry name" value="Nucleic acid-binding proteins"/>
    <property type="match status" value="1"/>
</dbReference>
<keyword evidence="5" id="KW-0234">DNA repair</keyword>
<evidence type="ECO:0000256" key="3">
    <source>
        <dbReference type="ARBA" id="ARBA00022705"/>
    </source>
</evidence>
<dbReference type="PROSITE" id="PS50160">
    <property type="entry name" value="DNA_LIGASE_A3"/>
    <property type="match status" value="1"/>
</dbReference>
<feature type="domain" description="ATP-dependent DNA ligase family profile" evidence="7">
    <location>
        <begin position="148"/>
        <end position="249"/>
    </location>
</feature>
<dbReference type="Pfam" id="PF01068">
    <property type="entry name" value="DNA_ligase_A_M"/>
    <property type="match status" value="1"/>
</dbReference>
<comment type="cofactor">
    <cofactor evidence="1">
        <name>a divalent metal cation</name>
        <dbReference type="ChEBI" id="CHEBI:60240"/>
    </cofactor>
</comment>
<dbReference type="CDD" id="cd08041">
    <property type="entry name" value="OBF_kDNA_ligase_like"/>
    <property type="match status" value="1"/>
</dbReference>
<dbReference type="EMBL" id="JAJUBC010000001">
    <property type="protein sequence ID" value="MDD1791572.1"/>
    <property type="molecule type" value="Genomic_DNA"/>
</dbReference>
<dbReference type="Gene3D" id="2.40.50.140">
    <property type="entry name" value="Nucleic acid-binding proteins"/>
    <property type="match status" value="1"/>
</dbReference>
<dbReference type="Pfam" id="PF14743">
    <property type="entry name" value="DNA_ligase_OB_2"/>
    <property type="match status" value="1"/>
</dbReference>
<proteinExistence type="predicted"/>
<evidence type="ECO:0000256" key="5">
    <source>
        <dbReference type="ARBA" id="ARBA00023204"/>
    </source>
</evidence>
<dbReference type="CDD" id="cd07896">
    <property type="entry name" value="Adenylation_kDNA_ligase_like"/>
    <property type="match status" value="1"/>
</dbReference>
<comment type="caution">
    <text evidence="8">The sequence shown here is derived from an EMBL/GenBank/DDBJ whole genome shotgun (WGS) entry which is preliminary data.</text>
</comment>
<dbReference type="PANTHER" id="PTHR47810">
    <property type="entry name" value="DNA LIGASE"/>
    <property type="match status" value="1"/>
</dbReference>
<gene>
    <name evidence="8" type="ORF">LRP50_00325</name>
</gene>
<evidence type="ECO:0000259" key="7">
    <source>
        <dbReference type="PROSITE" id="PS50160"/>
    </source>
</evidence>
<dbReference type="PANTHER" id="PTHR47810:SF1">
    <property type="entry name" value="DNA LIGASE B"/>
    <property type="match status" value="1"/>
</dbReference>
<keyword evidence="4" id="KW-0227">DNA damage</keyword>
<reference evidence="8" key="1">
    <citation type="submission" date="2021-12" db="EMBL/GenBank/DDBJ databases">
        <title>Enterovibrio ZSDZ35 sp. nov. and Enterovibrio ZSDZ42 sp. nov., isolated from coastal seawater in Qingdao.</title>
        <authorList>
            <person name="Zhang P."/>
        </authorList>
    </citation>
    <scope>NUCLEOTIDE SEQUENCE</scope>
    <source>
        <strain evidence="8">ZSDZ42</strain>
    </source>
</reference>
<dbReference type="GO" id="GO:0003910">
    <property type="term" value="F:DNA ligase (ATP) activity"/>
    <property type="evidence" value="ECO:0007669"/>
    <property type="project" value="UniProtKB-EC"/>
</dbReference>
<evidence type="ECO:0000256" key="2">
    <source>
        <dbReference type="ARBA" id="ARBA00022598"/>
    </source>
</evidence>
<evidence type="ECO:0000313" key="9">
    <source>
        <dbReference type="Proteomes" id="UP001149400"/>
    </source>
</evidence>
<dbReference type="NCBIfam" id="NF006592">
    <property type="entry name" value="PRK09125.1"/>
    <property type="match status" value="1"/>
</dbReference>
<dbReference type="SUPFAM" id="SSF56091">
    <property type="entry name" value="DNA ligase/mRNA capping enzyme, catalytic domain"/>
    <property type="match status" value="1"/>
</dbReference>
<name>A0ABT5QU76_9GAMM</name>
<dbReference type="EC" id="6.5.1.1" evidence="8"/>
<keyword evidence="3" id="KW-0235">DNA replication</keyword>
<dbReference type="Gene3D" id="3.30.470.30">
    <property type="entry name" value="DNA ligase/mRNA capping enzyme"/>
    <property type="match status" value="1"/>
</dbReference>